<gene>
    <name evidence="8" type="ORF">SAMN04487779_101833</name>
</gene>
<feature type="transmembrane region" description="Helical" evidence="7">
    <location>
        <begin position="251"/>
        <end position="273"/>
    </location>
</feature>
<sequence length="314" mass="32025">MVAGVIAFLAICLPIFAVIGVGWFAAWRGLIQPAMVDAVGSFSFLFALPALLLRLMAAQPLGRSFEPGFFLGYLGACLGIFALVMLAALPFRRRGPAAAIGAAAAMGNVGYLGPPLILPLLGEQGAGPIAMSIMSEVAVVLALGSVLMAPGAGFRTMGRVLRILVFNPVLLSITGGALLGAAGIPLPGPVERFLGFLGGAAGPTALFALGGTLARLRIDRRLLAAASGAVVAKLLLYPLLVWLVLGQVLGLAPVWVQAGVLLAAMPTATNAFVMAQRNQAATEEVSAVVLFSTLIAALAFPATAWLIAPPVAVP</sequence>
<feature type="transmembrane region" description="Helical" evidence="7">
    <location>
        <begin position="285"/>
        <end position="308"/>
    </location>
</feature>
<evidence type="ECO:0000256" key="7">
    <source>
        <dbReference type="SAM" id="Phobius"/>
    </source>
</evidence>
<evidence type="ECO:0000256" key="6">
    <source>
        <dbReference type="ARBA" id="ARBA00023136"/>
    </source>
</evidence>
<dbReference type="EMBL" id="FMZX01000018">
    <property type="protein sequence ID" value="SDE08267.1"/>
    <property type="molecule type" value="Genomic_DNA"/>
</dbReference>
<dbReference type="STRING" id="938405.SAMN02927895_03427"/>
<keyword evidence="4 7" id="KW-0812">Transmembrane</keyword>
<evidence type="ECO:0000256" key="1">
    <source>
        <dbReference type="ARBA" id="ARBA00004141"/>
    </source>
</evidence>
<dbReference type="GO" id="GO:0016020">
    <property type="term" value="C:membrane"/>
    <property type="evidence" value="ECO:0007669"/>
    <property type="project" value="UniProtKB-SubCell"/>
</dbReference>
<feature type="transmembrane region" description="Helical" evidence="7">
    <location>
        <begin position="6"/>
        <end position="26"/>
    </location>
</feature>
<dbReference type="Proteomes" id="UP000198925">
    <property type="component" value="Unassembled WGS sequence"/>
</dbReference>
<evidence type="ECO:0000256" key="3">
    <source>
        <dbReference type="ARBA" id="ARBA00022475"/>
    </source>
</evidence>
<feature type="transmembrane region" description="Helical" evidence="7">
    <location>
        <begin position="69"/>
        <end position="91"/>
    </location>
</feature>
<dbReference type="PANTHER" id="PTHR36838">
    <property type="entry name" value="AUXIN EFFLUX CARRIER FAMILY PROTEIN"/>
    <property type="match status" value="1"/>
</dbReference>
<feature type="transmembrane region" description="Helical" evidence="7">
    <location>
        <begin position="193"/>
        <end position="210"/>
    </location>
</feature>
<feature type="transmembrane region" description="Helical" evidence="7">
    <location>
        <begin position="129"/>
        <end position="148"/>
    </location>
</feature>
<dbReference type="Pfam" id="PF03547">
    <property type="entry name" value="Mem_trans"/>
    <property type="match status" value="2"/>
</dbReference>
<keyword evidence="6 7" id="KW-0472">Membrane</keyword>
<name>A0A1G7A178_9PROT</name>
<organism evidence="8 9">
    <name type="scientific">Belnapia rosea</name>
    <dbReference type="NCBI Taxonomy" id="938405"/>
    <lineage>
        <taxon>Bacteria</taxon>
        <taxon>Pseudomonadati</taxon>
        <taxon>Pseudomonadota</taxon>
        <taxon>Alphaproteobacteria</taxon>
        <taxon>Acetobacterales</taxon>
        <taxon>Roseomonadaceae</taxon>
        <taxon>Belnapia</taxon>
    </lineage>
</organism>
<dbReference type="GO" id="GO:0055085">
    <property type="term" value="P:transmembrane transport"/>
    <property type="evidence" value="ECO:0007669"/>
    <property type="project" value="InterPro"/>
</dbReference>
<dbReference type="AlphaFoldDB" id="A0A1G7A178"/>
<proteinExistence type="predicted"/>
<feature type="transmembrane region" description="Helical" evidence="7">
    <location>
        <begin position="98"/>
        <end position="117"/>
    </location>
</feature>
<keyword evidence="3" id="KW-1003">Cell membrane</keyword>
<accession>A0A1G7A178</accession>
<evidence type="ECO:0000313" key="9">
    <source>
        <dbReference type="Proteomes" id="UP000198925"/>
    </source>
</evidence>
<keyword evidence="2" id="KW-0813">Transport</keyword>
<evidence type="ECO:0000313" key="8">
    <source>
        <dbReference type="EMBL" id="SDE08267.1"/>
    </source>
</evidence>
<evidence type="ECO:0000256" key="5">
    <source>
        <dbReference type="ARBA" id="ARBA00022989"/>
    </source>
</evidence>
<protein>
    <recommendedName>
        <fullName evidence="10">AEC family transporter</fullName>
    </recommendedName>
</protein>
<evidence type="ECO:0000256" key="4">
    <source>
        <dbReference type="ARBA" id="ARBA00022692"/>
    </source>
</evidence>
<feature type="transmembrane region" description="Helical" evidence="7">
    <location>
        <begin position="160"/>
        <end position="181"/>
    </location>
</feature>
<feature type="transmembrane region" description="Helical" evidence="7">
    <location>
        <begin position="222"/>
        <end position="245"/>
    </location>
</feature>
<dbReference type="InterPro" id="IPR004776">
    <property type="entry name" value="Mem_transp_PIN-like"/>
</dbReference>
<comment type="subcellular location">
    <subcellularLocation>
        <location evidence="1">Membrane</location>
        <topology evidence="1">Multi-pass membrane protein</topology>
    </subcellularLocation>
</comment>
<keyword evidence="5 7" id="KW-1133">Transmembrane helix</keyword>
<dbReference type="PANTHER" id="PTHR36838:SF3">
    <property type="entry name" value="TRANSPORTER AUXIN EFFLUX CARRIER EC FAMILY"/>
    <property type="match status" value="1"/>
</dbReference>
<evidence type="ECO:0008006" key="10">
    <source>
        <dbReference type="Google" id="ProtNLM"/>
    </source>
</evidence>
<reference evidence="8 9" key="1">
    <citation type="submission" date="2016-10" db="EMBL/GenBank/DDBJ databases">
        <authorList>
            <person name="de Groot N.N."/>
        </authorList>
    </citation>
    <scope>NUCLEOTIDE SEQUENCE [LARGE SCALE GENOMIC DNA]</scope>
    <source>
        <strain evidence="8 9">CPCC 100156</strain>
    </source>
</reference>
<feature type="transmembrane region" description="Helical" evidence="7">
    <location>
        <begin position="38"/>
        <end position="57"/>
    </location>
</feature>
<dbReference type="OrthoDB" id="9810457at2"/>
<keyword evidence="9" id="KW-1185">Reference proteome</keyword>
<evidence type="ECO:0000256" key="2">
    <source>
        <dbReference type="ARBA" id="ARBA00022448"/>
    </source>
</evidence>